<evidence type="ECO:0000259" key="13">
    <source>
        <dbReference type="PROSITE" id="PS51462"/>
    </source>
</evidence>
<sequence length="73" mass="8189">MDPQKVVAALLVEGDRVLVSKRLVDDHFPGLWEFPGGKVEAGESLAEALIRELKEELDLDIEVGRLFDQLEFP</sequence>
<comment type="cofactor">
    <cofactor evidence="1">
        <name>Mg(2+)</name>
        <dbReference type="ChEBI" id="CHEBI:18420"/>
    </cofactor>
</comment>
<evidence type="ECO:0000256" key="8">
    <source>
        <dbReference type="ARBA" id="ARBA00022842"/>
    </source>
</evidence>
<keyword evidence="8" id="KW-0460">Magnesium</keyword>
<dbReference type="InterPro" id="IPR000086">
    <property type="entry name" value="NUDIX_hydrolase_dom"/>
</dbReference>
<keyword evidence="4" id="KW-0235">DNA replication</keyword>
<evidence type="ECO:0000256" key="9">
    <source>
        <dbReference type="ARBA" id="ARBA00023204"/>
    </source>
</evidence>
<evidence type="ECO:0000256" key="10">
    <source>
        <dbReference type="ARBA" id="ARBA00035861"/>
    </source>
</evidence>
<dbReference type="PANTHER" id="PTHR47707">
    <property type="entry name" value="8-OXO-DGTP DIPHOSPHATASE"/>
    <property type="match status" value="1"/>
</dbReference>
<evidence type="ECO:0000256" key="5">
    <source>
        <dbReference type="ARBA" id="ARBA00022723"/>
    </source>
</evidence>
<comment type="caution">
    <text evidence="14">The sequence shown here is derived from an EMBL/GenBank/DDBJ whole genome shotgun (WGS) entry which is preliminary data.</text>
</comment>
<evidence type="ECO:0000256" key="6">
    <source>
        <dbReference type="ARBA" id="ARBA00022763"/>
    </source>
</evidence>
<dbReference type="PRINTS" id="PR00502">
    <property type="entry name" value="NUDIXFAMILY"/>
</dbReference>
<keyword evidence="5" id="KW-0479">Metal-binding</keyword>
<dbReference type="Proteomes" id="UP000547674">
    <property type="component" value="Unassembled WGS sequence"/>
</dbReference>
<gene>
    <name evidence="14" type="ORF">HKN21_11475</name>
</gene>
<evidence type="ECO:0000313" key="14">
    <source>
        <dbReference type="EMBL" id="NNF07372.1"/>
    </source>
</evidence>
<dbReference type="GO" id="GO:0044716">
    <property type="term" value="F:8-oxo-GDP phosphatase activity"/>
    <property type="evidence" value="ECO:0007669"/>
    <property type="project" value="TreeGrafter"/>
</dbReference>
<dbReference type="PROSITE" id="PS00893">
    <property type="entry name" value="NUDIX_BOX"/>
    <property type="match status" value="1"/>
</dbReference>
<dbReference type="PROSITE" id="PS51462">
    <property type="entry name" value="NUDIX"/>
    <property type="match status" value="1"/>
</dbReference>
<evidence type="ECO:0000256" key="1">
    <source>
        <dbReference type="ARBA" id="ARBA00001946"/>
    </source>
</evidence>
<dbReference type="EC" id="3.6.1.55" evidence="11"/>
<proteinExistence type="inferred from homology"/>
<dbReference type="GO" id="GO:0006281">
    <property type="term" value="P:DNA repair"/>
    <property type="evidence" value="ECO:0007669"/>
    <property type="project" value="UniProtKB-KW"/>
</dbReference>
<comment type="similarity">
    <text evidence="2 12">Belongs to the Nudix hydrolase family.</text>
</comment>
<dbReference type="GO" id="GO:0046872">
    <property type="term" value="F:metal ion binding"/>
    <property type="evidence" value="ECO:0007669"/>
    <property type="project" value="UniProtKB-KW"/>
</dbReference>
<protein>
    <recommendedName>
        <fullName evidence="11">8-oxo-dGTP diphosphatase</fullName>
        <ecNumber evidence="11">3.6.1.55</ecNumber>
    </recommendedName>
</protein>
<feature type="non-terminal residue" evidence="14">
    <location>
        <position position="73"/>
    </location>
</feature>
<feature type="domain" description="Nudix hydrolase" evidence="13">
    <location>
        <begin position="2"/>
        <end position="73"/>
    </location>
</feature>
<comment type="catalytic activity">
    <reaction evidence="10">
        <text>8-oxo-dGTP + H2O = 8-oxo-dGMP + diphosphate + H(+)</text>
        <dbReference type="Rhea" id="RHEA:31575"/>
        <dbReference type="ChEBI" id="CHEBI:15377"/>
        <dbReference type="ChEBI" id="CHEBI:15378"/>
        <dbReference type="ChEBI" id="CHEBI:33019"/>
        <dbReference type="ChEBI" id="CHEBI:63224"/>
        <dbReference type="ChEBI" id="CHEBI:77896"/>
        <dbReference type="EC" id="3.6.1.55"/>
    </reaction>
</comment>
<reference evidence="14 15" key="1">
    <citation type="submission" date="2020-03" db="EMBL/GenBank/DDBJ databases">
        <title>Metabolic flexibility allows generalist bacteria to become dominant in a frequently disturbed ecosystem.</title>
        <authorList>
            <person name="Chen Y.-J."/>
            <person name="Leung P.M."/>
            <person name="Bay S.K."/>
            <person name="Hugenholtz P."/>
            <person name="Kessler A.J."/>
            <person name="Shelley G."/>
            <person name="Waite D.W."/>
            <person name="Cook P.L."/>
            <person name="Greening C."/>
        </authorList>
    </citation>
    <scope>NUCLEOTIDE SEQUENCE [LARGE SCALE GENOMIC DNA]</scope>
    <source>
        <strain evidence="14">SS_bin_28</strain>
    </source>
</reference>
<dbReference type="GO" id="GO:0006260">
    <property type="term" value="P:DNA replication"/>
    <property type="evidence" value="ECO:0007669"/>
    <property type="project" value="UniProtKB-KW"/>
</dbReference>
<keyword evidence="7 12" id="KW-0378">Hydrolase</keyword>
<dbReference type="GO" id="GO:0008413">
    <property type="term" value="F:8-oxo-7,8-dihydroguanosine triphosphate pyrophosphatase activity"/>
    <property type="evidence" value="ECO:0007669"/>
    <property type="project" value="TreeGrafter"/>
</dbReference>
<evidence type="ECO:0000256" key="2">
    <source>
        <dbReference type="ARBA" id="ARBA00005582"/>
    </source>
</evidence>
<evidence type="ECO:0000256" key="7">
    <source>
        <dbReference type="ARBA" id="ARBA00022801"/>
    </source>
</evidence>
<dbReference type="Pfam" id="PF00293">
    <property type="entry name" value="NUDIX"/>
    <property type="match status" value="1"/>
</dbReference>
<keyword evidence="9" id="KW-0234">DNA repair</keyword>
<evidence type="ECO:0000256" key="11">
    <source>
        <dbReference type="ARBA" id="ARBA00038905"/>
    </source>
</evidence>
<dbReference type="Gene3D" id="3.90.79.10">
    <property type="entry name" value="Nucleoside Triphosphate Pyrophosphohydrolase"/>
    <property type="match status" value="1"/>
</dbReference>
<dbReference type="InterPro" id="IPR015797">
    <property type="entry name" value="NUDIX_hydrolase-like_dom_sf"/>
</dbReference>
<name>A0A7Y2H325_UNCEI</name>
<organism evidence="14 15">
    <name type="scientific">Eiseniibacteriota bacterium</name>
    <dbReference type="NCBI Taxonomy" id="2212470"/>
    <lineage>
        <taxon>Bacteria</taxon>
        <taxon>Candidatus Eiseniibacteriota</taxon>
    </lineage>
</organism>
<dbReference type="InterPro" id="IPR020084">
    <property type="entry name" value="NUDIX_hydrolase_CS"/>
</dbReference>
<keyword evidence="6" id="KW-0227">DNA damage</keyword>
<dbReference type="SUPFAM" id="SSF55811">
    <property type="entry name" value="Nudix"/>
    <property type="match status" value="1"/>
</dbReference>
<evidence type="ECO:0000256" key="12">
    <source>
        <dbReference type="RuleBase" id="RU003476"/>
    </source>
</evidence>
<dbReference type="GO" id="GO:0035539">
    <property type="term" value="F:8-oxo-7,8-dihydrodeoxyguanosine triphosphate pyrophosphatase activity"/>
    <property type="evidence" value="ECO:0007669"/>
    <property type="project" value="UniProtKB-EC"/>
</dbReference>
<dbReference type="InterPro" id="IPR047127">
    <property type="entry name" value="MutT-like"/>
</dbReference>
<dbReference type="EMBL" id="JABDJR010000462">
    <property type="protein sequence ID" value="NNF07372.1"/>
    <property type="molecule type" value="Genomic_DNA"/>
</dbReference>
<accession>A0A7Y2H325</accession>
<dbReference type="InterPro" id="IPR020476">
    <property type="entry name" value="Nudix_hydrolase"/>
</dbReference>
<evidence type="ECO:0000256" key="3">
    <source>
        <dbReference type="ARBA" id="ARBA00022457"/>
    </source>
</evidence>
<dbReference type="AlphaFoldDB" id="A0A7Y2H325"/>
<keyword evidence="3" id="KW-0515">Mutator protein</keyword>
<evidence type="ECO:0000313" key="15">
    <source>
        <dbReference type="Proteomes" id="UP000547674"/>
    </source>
</evidence>
<evidence type="ECO:0000256" key="4">
    <source>
        <dbReference type="ARBA" id="ARBA00022705"/>
    </source>
</evidence>
<dbReference type="PANTHER" id="PTHR47707:SF1">
    <property type="entry name" value="NUDIX HYDROLASE FAMILY PROTEIN"/>
    <property type="match status" value="1"/>
</dbReference>
<dbReference type="GO" id="GO:0044715">
    <property type="term" value="F:8-oxo-dGDP phosphatase activity"/>
    <property type="evidence" value="ECO:0007669"/>
    <property type="project" value="TreeGrafter"/>
</dbReference>